<dbReference type="SUPFAM" id="SSF53335">
    <property type="entry name" value="S-adenosyl-L-methionine-dependent methyltransferases"/>
    <property type="match status" value="1"/>
</dbReference>
<proteinExistence type="predicted"/>
<dbReference type="Pfam" id="PF13649">
    <property type="entry name" value="Methyltransf_25"/>
    <property type="match status" value="1"/>
</dbReference>
<dbReference type="InterPro" id="IPR029063">
    <property type="entry name" value="SAM-dependent_MTases_sf"/>
</dbReference>
<feature type="domain" description="Methyltransferase" evidence="2">
    <location>
        <begin position="57"/>
        <end position="145"/>
    </location>
</feature>
<evidence type="ECO:0000259" key="2">
    <source>
        <dbReference type="Pfam" id="PF13649"/>
    </source>
</evidence>
<dbReference type="CDD" id="cd02440">
    <property type="entry name" value="AdoMet_MTases"/>
    <property type="match status" value="1"/>
</dbReference>
<name>A0A5C6FGZ7_9BACT</name>
<gene>
    <name evidence="3" type="ORF">Poly51_16310</name>
</gene>
<dbReference type="PANTHER" id="PTHR43861:SF6">
    <property type="entry name" value="METHYLTRANSFERASE TYPE 11"/>
    <property type="match status" value="1"/>
</dbReference>
<evidence type="ECO:0000256" key="1">
    <source>
        <dbReference type="ARBA" id="ARBA00022679"/>
    </source>
</evidence>
<evidence type="ECO:0000313" key="4">
    <source>
        <dbReference type="Proteomes" id="UP000318288"/>
    </source>
</evidence>
<comment type="caution">
    <text evidence="3">The sequence shown here is derived from an EMBL/GenBank/DDBJ whole genome shotgun (WGS) entry which is preliminary data.</text>
</comment>
<organism evidence="3 4">
    <name type="scientific">Rubripirellula tenax</name>
    <dbReference type="NCBI Taxonomy" id="2528015"/>
    <lineage>
        <taxon>Bacteria</taxon>
        <taxon>Pseudomonadati</taxon>
        <taxon>Planctomycetota</taxon>
        <taxon>Planctomycetia</taxon>
        <taxon>Pirellulales</taxon>
        <taxon>Pirellulaceae</taxon>
        <taxon>Rubripirellula</taxon>
    </lineage>
</organism>
<keyword evidence="4" id="KW-1185">Reference proteome</keyword>
<accession>A0A5C6FGZ7</accession>
<dbReference type="EMBL" id="SJPW01000002">
    <property type="protein sequence ID" value="TWU58851.1"/>
    <property type="molecule type" value="Genomic_DNA"/>
</dbReference>
<sequence>MSHSPHPSSDSVSKSEIADFYDGFSDRLVSGYVTGNPRLSHALAFATENVPESAESILEVGCGVGETTNHLCSARPDLRAVGVDISTENVRMAKRLFADSTNAHFEVNDLTSPVGGGPFDVVTLLDVYEHIPAVERPRFHANLRQSMGEKSRLIVTCPSFLHQQHLYANEPEGLQIVDEIIGPADFLQLASDLGGHLTHLQYESVWRTNDYVYAVIDIQMAYQWKPKPRGIERWSMKLAKFVDKTPLGGPARRSRLVKRNLAA</sequence>
<keyword evidence="1" id="KW-0808">Transferase</keyword>
<dbReference type="AlphaFoldDB" id="A0A5C6FGZ7"/>
<reference evidence="3 4" key="1">
    <citation type="submission" date="2019-02" db="EMBL/GenBank/DDBJ databases">
        <title>Deep-cultivation of Planctomycetes and their phenomic and genomic characterization uncovers novel biology.</title>
        <authorList>
            <person name="Wiegand S."/>
            <person name="Jogler M."/>
            <person name="Boedeker C."/>
            <person name="Pinto D."/>
            <person name="Vollmers J."/>
            <person name="Rivas-Marin E."/>
            <person name="Kohn T."/>
            <person name="Peeters S.H."/>
            <person name="Heuer A."/>
            <person name="Rast P."/>
            <person name="Oberbeckmann S."/>
            <person name="Bunk B."/>
            <person name="Jeske O."/>
            <person name="Meyerdierks A."/>
            <person name="Storesund J.E."/>
            <person name="Kallscheuer N."/>
            <person name="Luecker S."/>
            <person name="Lage O.M."/>
            <person name="Pohl T."/>
            <person name="Merkel B.J."/>
            <person name="Hornburger P."/>
            <person name="Mueller R.-W."/>
            <person name="Bruemmer F."/>
            <person name="Labrenz M."/>
            <person name="Spormann A.M."/>
            <person name="Op Den Camp H."/>
            <person name="Overmann J."/>
            <person name="Amann R."/>
            <person name="Jetten M.S.M."/>
            <person name="Mascher T."/>
            <person name="Medema M.H."/>
            <person name="Devos D.P."/>
            <person name="Kaster A.-K."/>
            <person name="Ovreas L."/>
            <person name="Rohde M."/>
            <person name="Galperin M.Y."/>
            <person name="Jogler C."/>
        </authorList>
    </citation>
    <scope>NUCLEOTIDE SEQUENCE [LARGE SCALE GENOMIC DNA]</scope>
    <source>
        <strain evidence="3 4">Poly51</strain>
    </source>
</reference>
<dbReference type="Gene3D" id="3.40.50.150">
    <property type="entry name" value="Vaccinia Virus protein VP39"/>
    <property type="match status" value="1"/>
</dbReference>
<evidence type="ECO:0000313" key="3">
    <source>
        <dbReference type="EMBL" id="TWU58851.1"/>
    </source>
</evidence>
<dbReference type="RefSeq" id="WP_186775413.1">
    <property type="nucleotide sequence ID" value="NZ_SJPW01000002.1"/>
</dbReference>
<dbReference type="InterPro" id="IPR041698">
    <property type="entry name" value="Methyltransf_25"/>
</dbReference>
<protein>
    <recommendedName>
        <fullName evidence="2">Methyltransferase domain-containing protein</fullName>
    </recommendedName>
</protein>
<dbReference type="PANTHER" id="PTHR43861">
    <property type="entry name" value="TRANS-ACONITATE 2-METHYLTRANSFERASE-RELATED"/>
    <property type="match status" value="1"/>
</dbReference>
<dbReference type="GO" id="GO:0016740">
    <property type="term" value="F:transferase activity"/>
    <property type="evidence" value="ECO:0007669"/>
    <property type="project" value="UniProtKB-KW"/>
</dbReference>
<dbReference type="Proteomes" id="UP000318288">
    <property type="component" value="Unassembled WGS sequence"/>
</dbReference>